<dbReference type="EMBL" id="NKUJ01000151">
    <property type="protein sequence ID" value="RMJ11970.1"/>
    <property type="molecule type" value="Genomic_DNA"/>
</dbReference>
<reference evidence="2 3" key="1">
    <citation type="submission" date="2017-06" db="EMBL/GenBank/DDBJ databases">
        <title>Comparative genomic analysis of Ambrosia Fusariam Clade fungi.</title>
        <authorList>
            <person name="Stajich J.E."/>
            <person name="Carrillo J."/>
            <person name="Kijimoto T."/>
            <person name="Eskalen A."/>
            <person name="O'Donnell K."/>
            <person name="Kasson M."/>
        </authorList>
    </citation>
    <scope>NUCLEOTIDE SEQUENCE [LARGE SCALE GENOMIC DNA]</scope>
    <source>
        <strain evidence="2">UCR3666</strain>
    </source>
</reference>
<organism evidence="2 3">
    <name type="scientific">Fusarium kuroshium</name>
    <dbReference type="NCBI Taxonomy" id="2010991"/>
    <lineage>
        <taxon>Eukaryota</taxon>
        <taxon>Fungi</taxon>
        <taxon>Dikarya</taxon>
        <taxon>Ascomycota</taxon>
        <taxon>Pezizomycotina</taxon>
        <taxon>Sordariomycetes</taxon>
        <taxon>Hypocreomycetidae</taxon>
        <taxon>Hypocreales</taxon>
        <taxon>Nectriaceae</taxon>
        <taxon>Fusarium</taxon>
        <taxon>Fusarium solani species complex</taxon>
    </lineage>
</organism>
<dbReference type="AlphaFoldDB" id="A0A3M2S354"/>
<gene>
    <name evidence="2" type="ORF">CDV36_008409</name>
</gene>
<feature type="chain" id="PRO_5018125725" description="CBM-cenC domain-containing protein" evidence="1">
    <location>
        <begin position="20"/>
        <end position="234"/>
    </location>
</feature>
<evidence type="ECO:0000256" key="1">
    <source>
        <dbReference type="SAM" id="SignalP"/>
    </source>
</evidence>
<name>A0A3M2S354_9HYPO</name>
<evidence type="ECO:0000313" key="2">
    <source>
        <dbReference type="EMBL" id="RMJ11970.1"/>
    </source>
</evidence>
<dbReference type="Gene3D" id="2.60.120.260">
    <property type="entry name" value="Galactose-binding domain-like"/>
    <property type="match status" value="1"/>
</dbReference>
<comment type="caution">
    <text evidence="2">The sequence shown here is derived from an EMBL/GenBank/DDBJ whole genome shotgun (WGS) entry which is preliminary data.</text>
</comment>
<proteinExistence type="predicted"/>
<keyword evidence="1" id="KW-0732">Signal</keyword>
<dbReference type="Proteomes" id="UP000277212">
    <property type="component" value="Unassembled WGS sequence"/>
</dbReference>
<accession>A0A3M2S354</accession>
<feature type="signal peptide" evidence="1">
    <location>
        <begin position="1"/>
        <end position="19"/>
    </location>
</feature>
<dbReference type="OrthoDB" id="5076540at2759"/>
<evidence type="ECO:0000313" key="3">
    <source>
        <dbReference type="Proteomes" id="UP000277212"/>
    </source>
</evidence>
<keyword evidence="3" id="KW-1185">Reference proteome</keyword>
<dbReference type="STRING" id="2010991.A0A3M2S354"/>
<sequence length="234" mass="25690">MMSRSLLVTFVVLSSFTEAHKCRPITVSTTLITTTAAPTTTTAEATTSTTSTTISVCTATETPSILVKNGDFNGPLPSTEHWSLLHKDNSWLSVGGISNDWTHSLNFGTRSFTDDYIYQEIDAGRLIPNTEYELSGWVSFNKASSLGESGCHDARLACSFGEDGAFAGLGDKLQAADAVNGGTGFKRITATCQWTEEQLALGYARVLFNFWCTQNFGWIDNIKFDFKRHDPERR</sequence>
<protein>
    <recommendedName>
        <fullName evidence="4">CBM-cenC domain-containing protein</fullName>
    </recommendedName>
</protein>
<evidence type="ECO:0008006" key="4">
    <source>
        <dbReference type="Google" id="ProtNLM"/>
    </source>
</evidence>